<evidence type="ECO:0000313" key="1">
    <source>
        <dbReference type="EMBL" id="SOQ57558.1"/>
    </source>
</evidence>
<gene>
    <name evidence="1" type="ORF">SFRICE_037686</name>
</gene>
<accession>A0A2H1WWX7</accession>
<dbReference type="AlphaFoldDB" id="A0A2H1WWX7"/>
<sequence>MALFNQRKKWENVMKDNGGESSNSLYRLGRGERECQTLLSVLTPAFRARAPVNLLGSPQLRAKTIAKDRIKLSLRDSEYGSEEYFLKYGAY</sequence>
<organism evidence="1">
    <name type="scientific">Spodoptera frugiperda</name>
    <name type="common">Fall armyworm</name>
    <dbReference type="NCBI Taxonomy" id="7108"/>
    <lineage>
        <taxon>Eukaryota</taxon>
        <taxon>Metazoa</taxon>
        <taxon>Ecdysozoa</taxon>
        <taxon>Arthropoda</taxon>
        <taxon>Hexapoda</taxon>
        <taxon>Insecta</taxon>
        <taxon>Pterygota</taxon>
        <taxon>Neoptera</taxon>
        <taxon>Endopterygota</taxon>
        <taxon>Lepidoptera</taxon>
        <taxon>Glossata</taxon>
        <taxon>Ditrysia</taxon>
        <taxon>Noctuoidea</taxon>
        <taxon>Noctuidae</taxon>
        <taxon>Amphipyrinae</taxon>
        <taxon>Spodoptera</taxon>
    </lineage>
</organism>
<protein>
    <submittedName>
        <fullName evidence="1">SFRICE_037686</fullName>
    </submittedName>
</protein>
<name>A0A2H1WWX7_SPOFR</name>
<reference evidence="1" key="1">
    <citation type="submission" date="2016-07" db="EMBL/GenBank/DDBJ databases">
        <authorList>
            <person name="Bretaudeau A."/>
        </authorList>
    </citation>
    <scope>NUCLEOTIDE SEQUENCE</scope>
    <source>
        <strain evidence="1">Rice</strain>
        <tissue evidence="1">Whole body</tissue>
    </source>
</reference>
<dbReference type="EMBL" id="ODYU01011666">
    <property type="protein sequence ID" value="SOQ57558.1"/>
    <property type="molecule type" value="Genomic_DNA"/>
</dbReference>
<proteinExistence type="predicted"/>